<feature type="domain" description="Polyvalent protein metallopeptidase" evidence="3">
    <location>
        <begin position="250"/>
        <end position="372"/>
    </location>
</feature>
<dbReference type="Pfam" id="PF08401">
    <property type="entry name" value="ArdcN"/>
    <property type="match status" value="1"/>
</dbReference>
<accession>A0ABU1X2A8</accession>
<dbReference type="Proteomes" id="UP001267638">
    <property type="component" value="Unassembled WGS sequence"/>
</dbReference>
<evidence type="ECO:0000259" key="3">
    <source>
        <dbReference type="Pfam" id="PF18818"/>
    </source>
</evidence>
<gene>
    <name evidence="4" type="ORF">J2W40_002532</name>
</gene>
<feature type="region of interest" description="Disordered" evidence="1">
    <location>
        <begin position="73"/>
        <end position="92"/>
    </location>
</feature>
<dbReference type="Pfam" id="PF18818">
    <property type="entry name" value="MPTase-PolyVal"/>
    <property type="match status" value="1"/>
</dbReference>
<reference evidence="4 5" key="1">
    <citation type="submission" date="2023-07" db="EMBL/GenBank/DDBJ databases">
        <title>Sorghum-associated microbial communities from plants grown in Nebraska, USA.</title>
        <authorList>
            <person name="Schachtman D."/>
        </authorList>
    </citation>
    <scope>NUCLEOTIDE SEQUENCE [LARGE SCALE GENOMIC DNA]</scope>
    <source>
        <strain evidence="4 5">4256</strain>
    </source>
</reference>
<proteinExistence type="predicted"/>
<evidence type="ECO:0000259" key="2">
    <source>
        <dbReference type="Pfam" id="PF08401"/>
    </source>
</evidence>
<sequence>MRRVIRSLGGAVCRHAVIAPGGAMALASGIERSVWASLVPSPASPSCNPGCAGVLHCIAALWVQAAFPGGADGPLLPPTPPSGAGCGVKKEEGPMSKTERQSIYADVTSRIIAQLEEGHLPWVQPWDSSACPCTMPQNAVTGRQYSGINILILWATVIERGFAGQRWLTYRQAEAAGGHVRKGEKGTIVCYADRFIPKAEEERAGQEDREARTIAFLKRFTVFNVDQCDGLFDDLTQLPEIPEPLVTIAEADSVIQRSGADIRIGGDKAYYAPAGDYVAVPPQAAFHEPINWYRTALHELGHWVGHGSRLARDQSGSFGSALYAREELVAEMASAFTCASLGIVPTVRHSDYIGSWLAVLREDDRAIFKAASAASKAADYLLNREEAVS</sequence>
<evidence type="ECO:0000256" key="1">
    <source>
        <dbReference type="SAM" id="MobiDB-lite"/>
    </source>
</evidence>
<comment type="caution">
    <text evidence="4">The sequence shown here is derived from an EMBL/GenBank/DDBJ whole genome shotgun (WGS) entry which is preliminary data.</text>
</comment>
<feature type="domain" description="N-terminal" evidence="2">
    <location>
        <begin position="102"/>
        <end position="223"/>
    </location>
</feature>
<dbReference type="InterPro" id="IPR013610">
    <property type="entry name" value="ArdC_N"/>
</dbReference>
<protein>
    <submittedName>
        <fullName evidence="4">Antirestriction protein ArdC</fullName>
    </submittedName>
</protein>
<evidence type="ECO:0000313" key="5">
    <source>
        <dbReference type="Proteomes" id="UP001267638"/>
    </source>
</evidence>
<name>A0ABU1X2A8_SPHXE</name>
<evidence type="ECO:0000313" key="4">
    <source>
        <dbReference type="EMBL" id="MDR7155696.1"/>
    </source>
</evidence>
<keyword evidence="5" id="KW-1185">Reference proteome</keyword>
<organism evidence="4 5">
    <name type="scientific">Sphingobium xenophagum</name>
    <dbReference type="NCBI Taxonomy" id="121428"/>
    <lineage>
        <taxon>Bacteria</taxon>
        <taxon>Pseudomonadati</taxon>
        <taxon>Pseudomonadota</taxon>
        <taxon>Alphaproteobacteria</taxon>
        <taxon>Sphingomonadales</taxon>
        <taxon>Sphingomonadaceae</taxon>
        <taxon>Sphingobium</taxon>
    </lineage>
</organism>
<dbReference type="InterPro" id="IPR041459">
    <property type="entry name" value="MPTase-PolyVal"/>
</dbReference>
<dbReference type="EMBL" id="JAVDWV010000011">
    <property type="protein sequence ID" value="MDR7155696.1"/>
    <property type="molecule type" value="Genomic_DNA"/>
</dbReference>